<dbReference type="GO" id="GO:0042450">
    <property type="term" value="P:L-arginine biosynthetic process via ornithine"/>
    <property type="evidence" value="ECO:0007669"/>
    <property type="project" value="InterPro"/>
</dbReference>
<protein>
    <submittedName>
        <fullName evidence="2">Argininosuccinate lyase</fullName>
    </submittedName>
</protein>
<dbReference type="Proteomes" id="UP001140206">
    <property type="component" value="Chromosome 1"/>
</dbReference>
<dbReference type="SUPFAM" id="SSF48557">
    <property type="entry name" value="L-aspartase-like"/>
    <property type="match status" value="1"/>
</dbReference>
<accession>A0AAV8HJ12</accession>
<dbReference type="PRINTS" id="PR00145">
    <property type="entry name" value="ARGSUCLYASE"/>
</dbReference>
<dbReference type="Gene3D" id="1.10.275.10">
    <property type="entry name" value="Fumarase/aspartase (N-terminal domain)"/>
    <property type="match status" value="1"/>
</dbReference>
<feature type="domain" description="Fumarate lyase N-terminal" evidence="1">
    <location>
        <begin position="66"/>
        <end position="317"/>
    </location>
</feature>
<evidence type="ECO:0000259" key="1">
    <source>
        <dbReference type="Pfam" id="PF00206"/>
    </source>
</evidence>
<dbReference type="InterPro" id="IPR008948">
    <property type="entry name" value="L-Aspartase-like"/>
</dbReference>
<dbReference type="PANTHER" id="PTHR43814">
    <property type="entry name" value="ARGININOSUCCINATE LYASE"/>
    <property type="match status" value="1"/>
</dbReference>
<dbReference type="Pfam" id="PF00206">
    <property type="entry name" value="Lyase_1"/>
    <property type="match status" value="1"/>
</dbReference>
<evidence type="ECO:0000313" key="2">
    <source>
        <dbReference type="EMBL" id="KAJ4815186.1"/>
    </source>
</evidence>
<organism evidence="2 3">
    <name type="scientific">Rhynchospora pubera</name>
    <dbReference type="NCBI Taxonomy" id="906938"/>
    <lineage>
        <taxon>Eukaryota</taxon>
        <taxon>Viridiplantae</taxon>
        <taxon>Streptophyta</taxon>
        <taxon>Embryophyta</taxon>
        <taxon>Tracheophyta</taxon>
        <taxon>Spermatophyta</taxon>
        <taxon>Magnoliopsida</taxon>
        <taxon>Liliopsida</taxon>
        <taxon>Poales</taxon>
        <taxon>Cyperaceae</taxon>
        <taxon>Cyperoideae</taxon>
        <taxon>Rhynchosporeae</taxon>
        <taxon>Rhynchospora</taxon>
    </lineage>
</organism>
<comment type="caution">
    <text evidence="2">The sequence shown here is derived from an EMBL/GenBank/DDBJ whole genome shotgun (WGS) entry which is preliminary data.</text>
</comment>
<reference evidence="2" key="1">
    <citation type="submission" date="2022-08" db="EMBL/GenBank/DDBJ databases">
        <authorList>
            <person name="Marques A."/>
        </authorList>
    </citation>
    <scope>NUCLEOTIDE SEQUENCE</scope>
    <source>
        <strain evidence="2">RhyPub2mFocal</strain>
        <tissue evidence="2">Leaves</tissue>
    </source>
</reference>
<dbReference type="EMBL" id="JAMFTS010000001">
    <property type="protein sequence ID" value="KAJ4815186.1"/>
    <property type="molecule type" value="Genomic_DNA"/>
</dbReference>
<dbReference type="InterPro" id="IPR022761">
    <property type="entry name" value="Fumarate_lyase_N"/>
</dbReference>
<dbReference type="InterPro" id="IPR024083">
    <property type="entry name" value="Fumarase/histidase_N"/>
</dbReference>
<dbReference type="AlphaFoldDB" id="A0AAV8HJ12"/>
<proteinExistence type="predicted"/>
<keyword evidence="2" id="KW-0456">Lyase</keyword>
<sequence length="388" mass="44331">MAFSRVSPVAIATSFSLQLRSSSLSPITFSRFRFSRQKSLPLVLPSLAFETLVKSVNAKGESSKGRSEDGVNEKVGQFTDSVSFEAEELWIHYIRDSISHANMLADQELITVAERDLIIEGLRKIEKMIESGEFVWRKHREDVHMNIEAALTDMIGQPAKKLLIGRSRNEQVATVLRLWCCDAIDGVRFRIKQLKGQFTLLDERNFGRTIEGNTCLRSDKHVILHSLLLSYINLLEEDSRRLKNCKDRLKRSPLRVYSFFSTRLPINRPMRSQELGFIATLSNCDAVTARDFVFDLLFANFFTALDLFQICEKWVLFSNPIESWMKSTTDDIRSLLDSFARLPSADNPNLQEEKKLLFNSVNATMKMLEETSAFFANITFNDDTTTAP</sequence>
<keyword evidence="3" id="KW-1185">Reference proteome</keyword>
<dbReference type="PANTHER" id="PTHR43814:SF1">
    <property type="entry name" value="ARGININOSUCCINATE LYASE"/>
    <property type="match status" value="1"/>
</dbReference>
<name>A0AAV8HJ12_9POAL</name>
<dbReference type="GO" id="GO:0005829">
    <property type="term" value="C:cytosol"/>
    <property type="evidence" value="ECO:0007669"/>
    <property type="project" value="TreeGrafter"/>
</dbReference>
<dbReference type="InterPro" id="IPR009049">
    <property type="entry name" value="Argininosuccinate_lyase"/>
</dbReference>
<evidence type="ECO:0000313" key="3">
    <source>
        <dbReference type="Proteomes" id="UP001140206"/>
    </source>
</evidence>
<gene>
    <name evidence="2" type="ORF">LUZ62_027752</name>
</gene>
<dbReference type="GO" id="GO:0004056">
    <property type="term" value="F:argininosuccinate lyase activity"/>
    <property type="evidence" value="ECO:0007669"/>
    <property type="project" value="InterPro"/>
</dbReference>
<dbReference type="Gene3D" id="1.20.200.10">
    <property type="entry name" value="Fumarase/aspartase (Central domain)"/>
    <property type="match status" value="1"/>
</dbReference>